<dbReference type="Pfam" id="PF06530">
    <property type="entry name" value="Phage_antitermQ"/>
    <property type="match status" value="1"/>
</dbReference>
<proteinExistence type="inferred from homology"/>
<keyword evidence="2" id="KW-0805">Transcription regulation</keyword>
<evidence type="ECO:0000256" key="1">
    <source>
        <dbReference type="ARBA" id="ARBA00010234"/>
    </source>
</evidence>
<dbReference type="GO" id="GO:0003677">
    <property type="term" value="F:DNA binding"/>
    <property type="evidence" value="ECO:0007669"/>
    <property type="project" value="UniProtKB-KW"/>
</dbReference>
<dbReference type="InterPro" id="IPR010534">
    <property type="entry name" value="Phage_933W_GpQ"/>
</dbReference>
<dbReference type="Proteomes" id="UP000248729">
    <property type="component" value="Unassembled WGS sequence"/>
</dbReference>
<dbReference type="AlphaFoldDB" id="A0A329ECS2"/>
<evidence type="ECO:0000256" key="3">
    <source>
        <dbReference type="ARBA" id="ARBA00023125"/>
    </source>
</evidence>
<name>A0A329ECS2_VIBDI</name>
<dbReference type="RefSeq" id="WP_112404403.1">
    <property type="nucleotide sequence ID" value="NZ_QLTR01000023.1"/>
</dbReference>
<evidence type="ECO:0000313" key="5">
    <source>
        <dbReference type="EMBL" id="RAS60087.1"/>
    </source>
</evidence>
<evidence type="ECO:0000256" key="2">
    <source>
        <dbReference type="ARBA" id="ARBA00023015"/>
    </source>
</evidence>
<keyword evidence="4" id="KW-0804">Transcription</keyword>
<reference evidence="5 6" key="1">
    <citation type="submission" date="2018-06" db="EMBL/GenBank/DDBJ databases">
        <title>Freshwater and sediment microbial communities from various areas in North America, analyzing microbe dynamics in response to fracking.</title>
        <authorList>
            <person name="Lamendella R."/>
        </authorList>
    </citation>
    <scope>NUCLEOTIDE SEQUENCE [LARGE SCALE GENOMIC DNA]</scope>
    <source>
        <strain evidence="5 6">99A</strain>
    </source>
</reference>
<dbReference type="EMBL" id="QLTR01000023">
    <property type="protein sequence ID" value="RAS60087.1"/>
    <property type="molecule type" value="Genomic_DNA"/>
</dbReference>
<comment type="similarity">
    <text evidence="1">Belongs to the phage antitermination Q type 1 family.</text>
</comment>
<protein>
    <submittedName>
        <fullName evidence="5">Antitermination protein Q</fullName>
    </submittedName>
</protein>
<sequence length="151" mass="16753">MGNLRLSKHDGRVTGGNGVLDLSGTRDLLHAWGNWSNNNTFTDWYREAPYLASVTPKPTRNHISITDEQAAIIDKSIANLLQNHDSQAMSFLVLYYVYGLNKSEIARLATKADRAKCSEGKVRNAIQLAEFFLAGVFFHQGLLKQLSSKAA</sequence>
<accession>A0A329ECS2</accession>
<dbReference type="GO" id="GO:0060567">
    <property type="term" value="P:negative regulation of termination of DNA-templated transcription"/>
    <property type="evidence" value="ECO:0007669"/>
    <property type="project" value="InterPro"/>
</dbReference>
<gene>
    <name evidence="5" type="ORF">DET48_12358</name>
</gene>
<keyword evidence="3" id="KW-0238">DNA-binding</keyword>
<evidence type="ECO:0000256" key="4">
    <source>
        <dbReference type="ARBA" id="ARBA00023163"/>
    </source>
</evidence>
<comment type="caution">
    <text evidence="5">The sequence shown here is derived from an EMBL/GenBank/DDBJ whole genome shotgun (WGS) entry which is preliminary data.</text>
</comment>
<organism evidence="5 6">
    <name type="scientific">Vibrio diazotrophicus</name>
    <dbReference type="NCBI Taxonomy" id="685"/>
    <lineage>
        <taxon>Bacteria</taxon>
        <taxon>Pseudomonadati</taxon>
        <taxon>Pseudomonadota</taxon>
        <taxon>Gammaproteobacteria</taxon>
        <taxon>Vibrionales</taxon>
        <taxon>Vibrionaceae</taxon>
        <taxon>Vibrio</taxon>
    </lineage>
</organism>
<evidence type="ECO:0000313" key="6">
    <source>
        <dbReference type="Proteomes" id="UP000248729"/>
    </source>
</evidence>